<dbReference type="PATRIC" id="fig|1415168.3.peg.652"/>
<reference evidence="1 2" key="1">
    <citation type="submission" date="2014-06" db="EMBL/GenBank/DDBJ databases">
        <title>Draft genome sequence of the putrescine producing strain Lactococcus lactis subsp cremoris GE214.</title>
        <authorList>
            <person name="Ladero V."/>
            <person name="Linares D.M."/>
            <person name="del Rio B."/>
            <person name="Mayo B."/>
            <person name="Martin M.C."/>
            <person name="Fernandez M."/>
            <person name="Alvarez M.A."/>
        </authorList>
    </citation>
    <scope>NUCLEOTIDE SEQUENCE [LARGE SCALE GENOMIC DNA]</scope>
    <source>
        <strain evidence="1 2">GE214</strain>
    </source>
</reference>
<comment type="caution">
    <text evidence="1">The sequence shown here is derived from an EMBL/GenBank/DDBJ whole genome shotgun (WGS) entry which is preliminary data.</text>
</comment>
<dbReference type="RefSeq" id="WP_011676844.1">
    <property type="nucleotide sequence ID" value="NZ_AZSI01000013.1"/>
</dbReference>
<organism evidence="1 2">
    <name type="scientific">Lactococcus cremoris subsp. cremoris GE214</name>
    <dbReference type="NCBI Taxonomy" id="1415168"/>
    <lineage>
        <taxon>Bacteria</taxon>
        <taxon>Bacillati</taxon>
        <taxon>Bacillota</taxon>
        <taxon>Bacilli</taxon>
        <taxon>Lactobacillales</taxon>
        <taxon>Streptococcaceae</taxon>
        <taxon>Lactococcus</taxon>
        <taxon>Lactococcus cremoris subsp. cremoris</taxon>
    </lineage>
</organism>
<dbReference type="EMBL" id="AZSI01000013">
    <property type="protein sequence ID" value="KEY63155.1"/>
    <property type="molecule type" value="Genomic_DNA"/>
</dbReference>
<evidence type="ECO:0000313" key="2">
    <source>
        <dbReference type="Proteomes" id="UP000028401"/>
    </source>
</evidence>
<evidence type="ECO:0000313" key="1">
    <source>
        <dbReference type="EMBL" id="KEY63155.1"/>
    </source>
</evidence>
<proteinExistence type="predicted"/>
<protein>
    <recommendedName>
        <fullName evidence="3">GIY-YIG nuclease family protein</fullName>
    </recommendedName>
</protein>
<evidence type="ECO:0008006" key="3">
    <source>
        <dbReference type="Google" id="ProtNLM"/>
    </source>
</evidence>
<dbReference type="Proteomes" id="UP000028401">
    <property type="component" value="Unassembled WGS sequence"/>
</dbReference>
<gene>
    <name evidence="1" type="ORF">U725_00615</name>
</gene>
<name>A0A084ACX6_LACLC</name>
<sequence>MIDKKEAKSAYKLSKKIGAVVAYKNLETNERYIDIAPDLAGVKNRFEFAKKTGIGLPYAIEKAAKTADFELEVLEELEKDELQTTKEFKEDLKTLKEIWLEKS</sequence>
<dbReference type="AlphaFoldDB" id="A0A084ACX6"/>
<accession>A0A084ACX6</accession>